<proteinExistence type="predicted"/>
<evidence type="ECO:0000313" key="3">
    <source>
        <dbReference type="Proteomes" id="UP000189580"/>
    </source>
</evidence>
<dbReference type="Pfam" id="PF08058">
    <property type="entry name" value="NPCC"/>
    <property type="match status" value="1"/>
</dbReference>
<feature type="compositionally biased region" description="Low complexity" evidence="1">
    <location>
        <begin position="354"/>
        <end position="389"/>
    </location>
</feature>
<dbReference type="RefSeq" id="XP_018737993.1">
    <property type="nucleotide sequence ID" value="XM_018880145.1"/>
</dbReference>
<dbReference type="Proteomes" id="UP000189580">
    <property type="component" value="Chromosome b"/>
</dbReference>
<dbReference type="GO" id="GO:0070762">
    <property type="term" value="C:nuclear pore transmembrane ring"/>
    <property type="evidence" value="ECO:0007669"/>
    <property type="project" value="TreeGrafter"/>
</dbReference>
<evidence type="ECO:0008006" key="4">
    <source>
        <dbReference type="Google" id="ProtNLM"/>
    </source>
</evidence>
<sequence>MSFERSSFANSLYQSGSSPSKNNSVNSPGTPARNVGTGAAPVTPFSNIIGSSPGYGNSNTSFSPAAANSTFRSSPQQPYSQNQYAQSSPKTANDLRVKTSNNNFINASLSTPKTPLQRILPSSSSAGSAPNTPASPNSGNGNAKSATSSTSVPTGTWEHPSMKEIRKRTVNKELVLSRVLKNVAALVILSGAESVTKRVLNNFSWSSELIESQSLGDAIKYVKYFIWLVYVLLIYNIVTGVSQFIKPQEKFDDLPITSSQRKLLGLPASPNSATSSPSPPRYLKSSPQARVSPRGSSPLSRTSTASSSSSQASVSPLAKISTPSRSGTSLLSPSSSERKQQPVPSKVASGSPLATKSTSTATNNTTTSVASSTPTKTASTATQSSVSFTPTGRYVYLSESSPRRRSGLVRNI</sequence>
<feature type="compositionally biased region" description="Low complexity" evidence="1">
    <location>
        <begin position="267"/>
        <end position="276"/>
    </location>
</feature>
<dbReference type="PANTHER" id="PTHR28003:SF1">
    <property type="entry name" value="NUCLEOPORIN POM34"/>
    <property type="match status" value="1"/>
</dbReference>
<feature type="compositionally biased region" description="Polar residues" evidence="1">
    <location>
        <begin position="105"/>
        <end position="154"/>
    </location>
</feature>
<protein>
    <recommendedName>
        <fullName evidence="4">Nucleoporin POM34</fullName>
    </recommendedName>
</protein>
<organism evidence="2 3">
    <name type="scientific">Sugiyamaella lignohabitans</name>
    <dbReference type="NCBI Taxonomy" id="796027"/>
    <lineage>
        <taxon>Eukaryota</taxon>
        <taxon>Fungi</taxon>
        <taxon>Dikarya</taxon>
        <taxon>Ascomycota</taxon>
        <taxon>Saccharomycotina</taxon>
        <taxon>Dipodascomycetes</taxon>
        <taxon>Dipodascales</taxon>
        <taxon>Trichomonascaceae</taxon>
        <taxon>Sugiyamaella</taxon>
    </lineage>
</organism>
<accession>A0A167FNM5</accession>
<dbReference type="GO" id="GO:0005640">
    <property type="term" value="C:nuclear outer membrane"/>
    <property type="evidence" value="ECO:0007669"/>
    <property type="project" value="TreeGrafter"/>
</dbReference>
<dbReference type="OrthoDB" id="429932at2759"/>
<gene>
    <name evidence="2" type="ORF">AWJ20_3144</name>
</gene>
<feature type="compositionally biased region" description="Low complexity" evidence="1">
    <location>
        <begin position="15"/>
        <end position="29"/>
    </location>
</feature>
<feature type="region of interest" description="Disordered" evidence="1">
    <location>
        <begin position="1"/>
        <end position="91"/>
    </location>
</feature>
<dbReference type="GO" id="GO:0006606">
    <property type="term" value="P:protein import into nucleus"/>
    <property type="evidence" value="ECO:0007669"/>
    <property type="project" value="TreeGrafter"/>
</dbReference>
<dbReference type="GeneID" id="30035134"/>
<dbReference type="GO" id="GO:0030474">
    <property type="term" value="P:spindle pole body duplication"/>
    <property type="evidence" value="ECO:0007669"/>
    <property type="project" value="TreeGrafter"/>
</dbReference>
<feature type="compositionally biased region" description="Low complexity" evidence="1">
    <location>
        <begin position="296"/>
        <end position="335"/>
    </location>
</feature>
<dbReference type="KEGG" id="slb:AWJ20_3144"/>
<feature type="compositionally biased region" description="Polar residues" evidence="1">
    <location>
        <begin position="1"/>
        <end position="14"/>
    </location>
</feature>
<evidence type="ECO:0000256" key="1">
    <source>
        <dbReference type="SAM" id="MobiDB-lite"/>
    </source>
</evidence>
<dbReference type="AlphaFoldDB" id="A0A167FNM5"/>
<keyword evidence="3" id="KW-1185">Reference proteome</keyword>
<evidence type="ECO:0000313" key="2">
    <source>
        <dbReference type="EMBL" id="ANB15516.1"/>
    </source>
</evidence>
<feature type="region of interest" description="Disordered" evidence="1">
    <location>
        <begin position="105"/>
        <end position="164"/>
    </location>
</feature>
<reference evidence="2 3" key="1">
    <citation type="submission" date="2016-02" db="EMBL/GenBank/DDBJ databases">
        <title>Complete genome sequence and transcriptome regulation of the pentose utilising yeast Sugiyamaella lignohabitans.</title>
        <authorList>
            <person name="Bellasio M."/>
            <person name="Peymann A."/>
            <person name="Valli M."/>
            <person name="Sipitzky M."/>
            <person name="Graf A."/>
            <person name="Sauer M."/>
            <person name="Marx H."/>
            <person name="Mattanovich D."/>
        </authorList>
    </citation>
    <scope>NUCLEOTIDE SEQUENCE [LARGE SCALE GENOMIC DNA]</scope>
    <source>
        <strain evidence="2 3">CBS 10342</strain>
    </source>
</reference>
<feature type="compositionally biased region" description="Polar residues" evidence="1">
    <location>
        <begin position="44"/>
        <end position="72"/>
    </location>
</feature>
<feature type="region of interest" description="Disordered" evidence="1">
    <location>
        <begin position="265"/>
        <end position="390"/>
    </location>
</feature>
<dbReference type="PANTHER" id="PTHR28003">
    <property type="entry name" value="NUCLEOPORIN POM34"/>
    <property type="match status" value="1"/>
</dbReference>
<feature type="compositionally biased region" description="Low complexity" evidence="1">
    <location>
        <begin position="73"/>
        <end position="89"/>
    </location>
</feature>
<dbReference type="EMBL" id="CP014503">
    <property type="protein sequence ID" value="ANB15516.1"/>
    <property type="molecule type" value="Genomic_DNA"/>
</dbReference>
<dbReference type="InterPro" id="IPR012578">
    <property type="entry name" value="Nucl_pore_cmplx"/>
</dbReference>
<name>A0A167FNM5_9ASCO</name>